<sequence length="148" mass="16854">MQVIFALSMLFKRPVRVVRGKFCKPEFRPSGGEGASRAHTTASDWAPGLPCIFHRWPSVMGMGKLAPFLWRPPLFLPRRITSDYIVTFHWSVTPKALDLQTTESRPRCSRAACYNLERTLDGPFLLPVRLHRAKVPSSSGWTTVFWPL</sequence>
<gene>
    <name evidence="1" type="ORF">HJG60_009962</name>
</gene>
<name>A0A834ELK9_9CHIR</name>
<accession>A0A834ELK9</accession>
<proteinExistence type="predicted"/>
<organism evidence="1 2">
    <name type="scientific">Phyllostomus discolor</name>
    <name type="common">pale spear-nosed bat</name>
    <dbReference type="NCBI Taxonomy" id="89673"/>
    <lineage>
        <taxon>Eukaryota</taxon>
        <taxon>Metazoa</taxon>
        <taxon>Chordata</taxon>
        <taxon>Craniata</taxon>
        <taxon>Vertebrata</taxon>
        <taxon>Euteleostomi</taxon>
        <taxon>Mammalia</taxon>
        <taxon>Eutheria</taxon>
        <taxon>Laurasiatheria</taxon>
        <taxon>Chiroptera</taxon>
        <taxon>Yangochiroptera</taxon>
        <taxon>Phyllostomidae</taxon>
        <taxon>Phyllostominae</taxon>
        <taxon>Phyllostomus</taxon>
    </lineage>
</organism>
<comment type="caution">
    <text evidence="1">The sequence shown here is derived from an EMBL/GenBank/DDBJ whole genome shotgun (WGS) entry which is preliminary data.</text>
</comment>
<reference evidence="1 2" key="1">
    <citation type="journal article" date="2020" name="Nature">
        <title>Six reference-quality genomes reveal evolution of bat adaptations.</title>
        <authorList>
            <person name="Jebb D."/>
            <person name="Huang Z."/>
            <person name="Pippel M."/>
            <person name="Hughes G.M."/>
            <person name="Lavrichenko K."/>
            <person name="Devanna P."/>
            <person name="Winkler S."/>
            <person name="Jermiin L.S."/>
            <person name="Skirmuntt E.C."/>
            <person name="Katzourakis A."/>
            <person name="Burkitt-Gray L."/>
            <person name="Ray D.A."/>
            <person name="Sullivan K.A.M."/>
            <person name="Roscito J.G."/>
            <person name="Kirilenko B.M."/>
            <person name="Davalos L.M."/>
            <person name="Corthals A.P."/>
            <person name="Power M.L."/>
            <person name="Jones G."/>
            <person name="Ransome R.D."/>
            <person name="Dechmann D.K.N."/>
            <person name="Locatelli A.G."/>
            <person name="Puechmaille S.J."/>
            <person name="Fedrigo O."/>
            <person name="Jarvis E.D."/>
            <person name="Hiller M."/>
            <person name="Vernes S.C."/>
            <person name="Myers E.W."/>
            <person name="Teeling E.C."/>
        </authorList>
    </citation>
    <scope>NUCLEOTIDE SEQUENCE [LARGE SCALE GENOMIC DNA]</scope>
    <source>
        <strain evidence="1">Bat1K_MPI-CBG_1</strain>
    </source>
</reference>
<dbReference type="AlphaFoldDB" id="A0A834ELK9"/>
<dbReference type="Proteomes" id="UP000664940">
    <property type="component" value="Unassembled WGS sequence"/>
</dbReference>
<protein>
    <submittedName>
        <fullName evidence="1">Uncharacterized protein</fullName>
    </submittedName>
</protein>
<dbReference type="EMBL" id="JABVXQ010000002">
    <property type="protein sequence ID" value="KAF6125545.1"/>
    <property type="molecule type" value="Genomic_DNA"/>
</dbReference>
<evidence type="ECO:0000313" key="2">
    <source>
        <dbReference type="Proteomes" id="UP000664940"/>
    </source>
</evidence>
<evidence type="ECO:0000313" key="1">
    <source>
        <dbReference type="EMBL" id="KAF6125545.1"/>
    </source>
</evidence>